<gene>
    <name evidence="5" type="ordered locus">Dole_3254</name>
</gene>
<dbReference type="eggNOG" id="COG4719">
    <property type="taxonomic scope" value="Bacteria"/>
</dbReference>
<keyword evidence="6" id="KW-1185">Reference proteome</keyword>
<keyword evidence="3" id="KW-1133">Transmembrane helix</keyword>
<dbReference type="GO" id="GO:0016020">
    <property type="term" value="C:membrane"/>
    <property type="evidence" value="ECO:0007669"/>
    <property type="project" value="UniProtKB-UniRule"/>
</dbReference>
<dbReference type="InterPro" id="IPR036737">
    <property type="entry name" value="OmpA-like_sf"/>
</dbReference>
<dbReference type="KEGG" id="dol:Dole_3254"/>
<feature type="compositionally biased region" description="Polar residues" evidence="2">
    <location>
        <begin position="1802"/>
        <end position="1814"/>
    </location>
</feature>
<evidence type="ECO:0000313" key="5">
    <source>
        <dbReference type="EMBL" id="ABW69057.1"/>
    </source>
</evidence>
<keyword evidence="1 3" id="KW-0472">Membrane</keyword>
<reference evidence="5 6" key="1">
    <citation type="submission" date="2007-10" db="EMBL/GenBank/DDBJ databases">
        <title>Complete sequence of Desulfococcus oleovorans Hxd3.</title>
        <authorList>
            <consortium name="US DOE Joint Genome Institute"/>
            <person name="Copeland A."/>
            <person name="Lucas S."/>
            <person name="Lapidus A."/>
            <person name="Barry K."/>
            <person name="Glavina del Rio T."/>
            <person name="Dalin E."/>
            <person name="Tice H."/>
            <person name="Pitluck S."/>
            <person name="Kiss H."/>
            <person name="Brettin T."/>
            <person name="Bruce D."/>
            <person name="Detter J.C."/>
            <person name="Han C."/>
            <person name="Schmutz J."/>
            <person name="Larimer F."/>
            <person name="Land M."/>
            <person name="Hauser L."/>
            <person name="Kyrpides N."/>
            <person name="Kim E."/>
            <person name="Wawrik B."/>
            <person name="Richardson P."/>
        </authorList>
    </citation>
    <scope>NUCLEOTIDE SEQUENCE [LARGE SCALE GENOMIC DNA]</scope>
    <source>
        <strain evidence="6">DSM 6200 / JCM 39069 / Hxd3</strain>
    </source>
</reference>
<organism evidence="5 6">
    <name type="scientific">Desulfosudis oleivorans (strain DSM 6200 / JCM 39069 / Hxd3)</name>
    <name type="common">Desulfococcus oleovorans</name>
    <dbReference type="NCBI Taxonomy" id="96561"/>
    <lineage>
        <taxon>Bacteria</taxon>
        <taxon>Pseudomonadati</taxon>
        <taxon>Thermodesulfobacteriota</taxon>
        <taxon>Desulfobacteria</taxon>
        <taxon>Desulfobacterales</taxon>
        <taxon>Desulfosudaceae</taxon>
        <taxon>Desulfosudis</taxon>
    </lineage>
</organism>
<dbReference type="eggNOG" id="COG2885">
    <property type="taxonomic scope" value="Bacteria"/>
</dbReference>
<dbReference type="InterPro" id="IPR047589">
    <property type="entry name" value="DUF11_rpt"/>
</dbReference>
<dbReference type="Pfam" id="PF00691">
    <property type="entry name" value="OmpA"/>
    <property type="match status" value="1"/>
</dbReference>
<evidence type="ECO:0000256" key="2">
    <source>
        <dbReference type="SAM" id="MobiDB-lite"/>
    </source>
</evidence>
<dbReference type="Gene3D" id="3.30.1330.60">
    <property type="entry name" value="OmpA-like domain"/>
    <property type="match status" value="1"/>
</dbReference>
<dbReference type="SUPFAM" id="SSF103088">
    <property type="entry name" value="OmpA-like"/>
    <property type="match status" value="1"/>
</dbReference>
<feature type="transmembrane region" description="Helical" evidence="3">
    <location>
        <begin position="55"/>
        <end position="73"/>
    </location>
</feature>
<dbReference type="PANTHER" id="PTHR34819:SF5">
    <property type="entry name" value="CONSERVED REPEAT DOMAIN PROTEIN"/>
    <property type="match status" value="1"/>
</dbReference>
<dbReference type="InterPro" id="IPR013783">
    <property type="entry name" value="Ig-like_fold"/>
</dbReference>
<name>A9A0P0_DESOH</name>
<feature type="domain" description="OmpA-like" evidence="4">
    <location>
        <begin position="903"/>
        <end position="1028"/>
    </location>
</feature>
<dbReference type="SUPFAM" id="SSF117074">
    <property type="entry name" value="Hypothetical protein PA1324"/>
    <property type="match status" value="1"/>
</dbReference>
<dbReference type="CDD" id="cd07185">
    <property type="entry name" value="OmpA_C-like"/>
    <property type="match status" value="1"/>
</dbReference>
<accession>A9A0P0</accession>
<dbReference type="Gene3D" id="2.60.40.10">
    <property type="entry name" value="Immunoglobulins"/>
    <property type="match status" value="1"/>
</dbReference>
<dbReference type="PANTHER" id="PTHR34819">
    <property type="entry name" value="LARGE CYSTEINE-RICH PERIPLASMIC PROTEIN OMCB"/>
    <property type="match status" value="1"/>
</dbReference>
<evidence type="ECO:0000259" key="4">
    <source>
        <dbReference type="PROSITE" id="PS51123"/>
    </source>
</evidence>
<dbReference type="Gene3D" id="2.60.40.740">
    <property type="match status" value="1"/>
</dbReference>
<evidence type="ECO:0000256" key="1">
    <source>
        <dbReference type="PROSITE-ProRule" id="PRU00473"/>
    </source>
</evidence>
<dbReference type="Gene3D" id="2.40.160.10">
    <property type="entry name" value="Porin"/>
    <property type="match status" value="1"/>
</dbReference>
<sequence length="2118" mass="227799">MNQTTMRIKGQAAPPSGNFAGNGGALPVSARMAAVRNRAAAKAAALAPQIHLTRLYALIITALVLFCATAWAGPNDISNTAGITFNDGVTVSSNSVVLTRAEAVDCAVEKSADTDRAMEGNNVSYRITAINNSDVPIIGLVVRDDLPEGVSLVETSPTATSVEDRRLTWNIGNLAPRQQTVVTVTVLVNENSGFAGQTLVNTAAATTAQADSDLNNNIATAGVMVRTPGVIELLRYAPSVSTAESVNVAVAAYSSNGSLSGPFSALAPPLSGQTPIDLSQPVPLIDADVFHQGDPIFIRVTDRDRNTDPNTVETIVIKISGTGPAGTDTEVILLTETGLNTGVFTGYVMSAPGTAPGNYDGRLAVSSGTTITAVYHDTEDGPEAVVDDSALVDPYGIVFDSSTGKPVDGAVVTIVEAAAGVSAAVGAPARVLGEDGVSTYPSTLISGAAVTDSGGNRYDPPAGGFRFPLILPGNYRLRITPPEGYKAPSIVADADLQALPGGPFVIVKGSRGESFRVDPGPPVHLDIPIDPIVYALYVTKQANKDTAAAGDFVAYTLTVENTSDDPISGIVLNDKLPPGFRYQNGSSRRDKAKTADPAIASDGRTLTFSIGTLASHEKTTIVYVVEVSAGARKGKAVNRAVAVGDTASSLPASATVEVKEDLFRGKAIIMGRVIADNCENKPVDGNDGVPGVRVYLEDGTFAVTDDNGMYHFEGVVPGTHVVQMDLVTIPERYQVVACEENTRFAQTPYSQFVDLQGGTLWRADFHVATKPRPEGEARLYLESTRAGDQASFYARLSGDGVALDNLRLTLLLPEGVIYTEGSSRLSDGTPITPMVTDNALTYRLGDVPAAWEKRITLSATIRSIFTNGEESHIVTKGLLTFNTPAQKNQRTPVVESLLAVRFHNAINLEADQRPLFASFGTQLTENDKEQVRALRQSLAGRRIKRIIVTGHTDNQPIRARSRHIFADNDALSLGRAQSVATYLQTILNLPPERIEAEGKGDREPVASNATEAGRAENRRVAVAVVSESIRPDTAASNDADLVSVATRGARPGEDPAAGKKPYSLSDAEAQTMPEISRAFVESLSRDDRPLAWVWPEDGFLPATPGIKIAVRHRAGTVPRLLLNGHEVSRLNFEKTVSDRAGTVAVSTWRGVDLKEGDNRFEALWQDPDTATPTRIERVIHYSGPPVRADLVVEKSRLIADGSTPPVIAVRLTDKDGFPARTGVVGRVNVLPPYTALAETQTMQQAPLTGAVEDAPGYRVEADGMAYIPLDPSAPTGKATLEFTCSDGTKTVSAWLIAPDREWILVGLAEGTVGYNTLSGHAENLAAADVDDEIYEDGRIAFFAKGRIKGEWLLTLAADTTEEKAAGETEMFRTIDPDTYYTLYGDTVQQGYEAPSRKRLYVKIEKKQFYALFGDYATDLTVTELARYNRNATGIKSEFENDRFTYTAFVNEADSGFIKDEIQGNGTSGLYHLSGNDILPNSETIIIETRDRFKSEVILESRPLTRHVDYQIDYDTGALFFKEPVFSRDDRFNPIFIVADYETEAGDSGELNYGGRAAVKFLDGRVEVGASHLHEGGTGAEGDLSGADATVRLSKNTTVRAEVATSDKQSGTEQKEGNAYLAEMVHGSEKLAGKLYVREQQPGFGLGQQNGSEEGTRKIGGEAAYQATSRVGVNAEVYRQENLTTDAKRDVAEAGVSYATGRDASLRAGLRHAEDRFSDGTVNRTDQVLAGATTKTANDKLTLRVDHEQTLNPDENANADFPTRTTLGADYAVTEKTTLFAEQEFTFGENEDTETSRAGVKTSPWTGGSLSSSVGRETDENGARVFAGMGLSQKWRINDYWSADGGIDHSRTLKDPGNTPLNINVPPASGTADGNDFTAFSLGTAYTQETWSANNRVEFRHSEVDDKYGLMTGIFGEPKEGLGLSSSFRLFRTETVSGTDTTAANLRFGLARRPRNAEWIVLDRLDLVYEDETGTSSAFESRRIINNLNANFKPNGKFQVSLQYGAKYVLETVEDNDYSGYTDLTGIEARYDITRRFDVGMHGGMLHSWNSGQIDYLAGASLGCDIVKNFWLSFGYNLTGFTDKDFSAAGFTAQGPFIQFRLKFDQATVKEAVELLDKH</sequence>
<dbReference type="InterPro" id="IPR023614">
    <property type="entry name" value="Porin_dom_sf"/>
</dbReference>
<dbReference type="EMBL" id="CP000859">
    <property type="protein sequence ID" value="ABW69057.1"/>
    <property type="molecule type" value="Genomic_DNA"/>
</dbReference>
<dbReference type="InterPro" id="IPR051172">
    <property type="entry name" value="Chlamydia_OmcB"/>
</dbReference>
<dbReference type="InterPro" id="IPR001434">
    <property type="entry name" value="OmcB-like_DUF11"/>
</dbReference>
<dbReference type="InterPro" id="IPR006665">
    <property type="entry name" value="OmpA-like"/>
</dbReference>
<evidence type="ECO:0000256" key="3">
    <source>
        <dbReference type="SAM" id="Phobius"/>
    </source>
</evidence>
<dbReference type="Pfam" id="PF01345">
    <property type="entry name" value="DUF11"/>
    <property type="match status" value="2"/>
</dbReference>
<proteinExistence type="predicted"/>
<dbReference type="OrthoDB" id="9773411at2"/>
<dbReference type="PROSITE" id="PS51123">
    <property type="entry name" value="OMPA_2"/>
    <property type="match status" value="1"/>
</dbReference>
<dbReference type="eggNOG" id="COG3203">
    <property type="taxonomic scope" value="Bacteria"/>
</dbReference>
<dbReference type="Gene3D" id="2.60.40.1170">
    <property type="entry name" value="Mu homology domain, subdomain B"/>
    <property type="match status" value="1"/>
</dbReference>
<dbReference type="RefSeq" id="WP_012176666.1">
    <property type="nucleotide sequence ID" value="NC_009943.1"/>
</dbReference>
<feature type="region of interest" description="Disordered" evidence="2">
    <location>
        <begin position="1785"/>
        <end position="1816"/>
    </location>
</feature>
<dbReference type="SUPFAM" id="SSF56935">
    <property type="entry name" value="Porins"/>
    <property type="match status" value="1"/>
</dbReference>
<dbReference type="HOGENOM" id="CLU_000851_0_0_7"/>
<protein>
    <submittedName>
        <fullName evidence="5">Conserved repeat domain</fullName>
    </submittedName>
</protein>
<dbReference type="NCBIfam" id="TIGR01451">
    <property type="entry name" value="B_ant_repeat"/>
    <property type="match status" value="2"/>
</dbReference>
<dbReference type="Proteomes" id="UP000008561">
    <property type="component" value="Chromosome"/>
</dbReference>
<keyword evidence="3" id="KW-0812">Transmembrane</keyword>
<evidence type="ECO:0000313" key="6">
    <source>
        <dbReference type="Proteomes" id="UP000008561"/>
    </source>
</evidence>
<dbReference type="STRING" id="96561.Dole_3254"/>